<keyword evidence="9" id="KW-0472">Membrane</keyword>
<evidence type="ECO:0000256" key="4">
    <source>
        <dbReference type="ARBA" id="ARBA00022679"/>
    </source>
</evidence>
<evidence type="ECO:0000256" key="5">
    <source>
        <dbReference type="ARBA" id="ARBA00022741"/>
    </source>
</evidence>
<evidence type="ECO:0000313" key="13">
    <source>
        <dbReference type="Proteomes" id="UP000279994"/>
    </source>
</evidence>
<feature type="domain" description="Histidine kinase/HSP90-like ATPase" evidence="10">
    <location>
        <begin position="289"/>
        <end position="373"/>
    </location>
</feature>
<keyword evidence="9" id="KW-0812">Transmembrane</keyword>
<dbReference type="InterPro" id="IPR050482">
    <property type="entry name" value="Sensor_HK_TwoCompSys"/>
</dbReference>
<dbReference type="CDD" id="cd16917">
    <property type="entry name" value="HATPase_UhpB-NarQ-NarX-like"/>
    <property type="match status" value="1"/>
</dbReference>
<dbReference type="GO" id="GO:0016020">
    <property type="term" value="C:membrane"/>
    <property type="evidence" value="ECO:0007669"/>
    <property type="project" value="InterPro"/>
</dbReference>
<dbReference type="EC" id="2.7.13.3" evidence="2"/>
<name>A0A3N0GZH8_9ACTN</name>
<evidence type="ECO:0000256" key="9">
    <source>
        <dbReference type="SAM" id="Phobius"/>
    </source>
</evidence>
<keyword evidence="7" id="KW-0067">ATP-binding</keyword>
<evidence type="ECO:0000256" key="1">
    <source>
        <dbReference type="ARBA" id="ARBA00000085"/>
    </source>
</evidence>
<dbReference type="RefSeq" id="WP_123221130.1">
    <property type="nucleotide sequence ID" value="NZ_RJSF01000003.1"/>
</dbReference>
<dbReference type="InterPro" id="IPR036890">
    <property type="entry name" value="HATPase_C_sf"/>
</dbReference>
<keyword evidence="6 12" id="KW-0418">Kinase</keyword>
<dbReference type="PANTHER" id="PTHR24421:SF10">
    <property type="entry name" value="NITRATE_NITRITE SENSOR PROTEIN NARQ"/>
    <property type="match status" value="1"/>
</dbReference>
<evidence type="ECO:0000259" key="11">
    <source>
        <dbReference type="Pfam" id="PF07730"/>
    </source>
</evidence>
<dbReference type="GO" id="GO:0046983">
    <property type="term" value="F:protein dimerization activity"/>
    <property type="evidence" value="ECO:0007669"/>
    <property type="project" value="InterPro"/>
</dbReference>
<keyword evidence="9" id="KW-1133">Transmembrane helix</keyword>
<keyword evidence="4" id="KW-0808">Transferase</keyword>
<evidence type="ECO:0000313" key="12">
    <source>
        <dbReference type="EMBL" id="RNM17512.1"/>
    </source>
</evidence>
<keyword evidence="8" id="KW-0902">Two-component regulatory system</keyword>
<dbReference type="Pfam" id="PF07730">
    <property type="entry name" value="HisKA_3"/>
    <property type="match status" value="1"/>
</dbReference>
<gene>
    <name evidence="12" type="ORF">EFL26_01645</name>
</gene>
<organism evidence="12 13">
    <name type="scientific">Nocardioides pocheonensis</name>
    <dbReference type="NCBI Taxonomy" id="661485"/>
    <lineage>
        <taxon>Bacteria</taxon>
        <taxon>Bacillati</taxon>
        <taxon>Actinomycetota</taxon>
        <taxon>Actinomycetes</taxon>
        <taxon>Propionibacteriales</taxon>
        <taxon>Nocardioidaceae</taxon>
        <taxon>Nocardioides</taxon>
    </lineage>
</organism>
<keyword evidence="13" id="KW-1185">Reference proteome</keyword>
<sequence length="378" mass="40502">MRILGERLRRDWWVLVVVVISVLGTVMRGVHDSYPHPSAWAGVLAFVAVVPLFWRDRWPELTVVANAAAVATYFAASPGFPDGPIYLSIFFATYAVATRRPPRTWIPYAGAALVAILAALLVREARVDSTSTLGTAARLIWFAMVDSAAAALAVALRSRRETRQEHVRRTATEERLRMAQDLHDGVGHGLAVIAMQAGVALHVLDRDPAAARRSLEAIRDTSRESLDSLRAELARLAPVSGDIAPRAPRNGLGDLDVLAERVRAGGVQVRLQGAAGPVPLEVDAVGYVVVQEALTNVLRHADASVADVRVRRTEDILEITVTDDGRAEAPAGEAGARLGIPGMRSRVEALGGTLEAGPLPERGFGVRAVLPLHPADEA</sequence>
<protein>
    <recommendedName>
        <fullName evidence="2">histidine kinase</fullName>
        <ecNumber evidence="2">2.7.13.3</ecNumber>
    </recommendedName>
</protein>
<reference evidence="12 13" key="1">
    <citation type="submission" date="2018-11" db="EMBL/GenBank/DDBJ databases">
        <authorList>
            <person name="Li F."/>
        </authorList>
    </citation>
    <scope>NUCLEOTIDE SEQUENCE [LARGE SCALE GENOMIC DNA]</scope>
    <source>
        <strain evidence="12 13">Gsoil 818</strain>
    </source>
</reference>
<evidence type="ECO:0000259" key="10">
    <source>
        <dbReference type="Pfam" id="PF02518"/>
    </source>
</evidence>
<comment type="catalytic activity">
    <reaction evidence="1">
        <text>ATP + protein L-histidine = ADP + protein N-phospho-L-histidine.</text>
        <dbReference type="EC" id="2.7.13.3"/>
    </reaction>
</comment>
<keyword evidence="5" id="KW-0547">Nucleotide-binding</keyword>
<dbReference type="InterPro" id="IPR003594">
    <property type="entry name" value="HATPase_dom"/>
</dbReference>
<evidence type="ECO:0000256" key="2">
    <source>
        <dbReference type="ARBA" id="ARBA00012438"/>
    </source>
</evidence>
<feature type="transmembrane region" description="Helical" evidence="9">
    <location>
        <begin position="12"/>
        <end position="31"/>
    </location>
</feature>
<feature type="transmembrane region" description="Helical" evidence="9">
    <location>
        <begin position="135"/>
        <end position="156"/>
    </location>
</feature>
<dbReference type="Pfam" id="PF02518">
    <property type="entry name" value="HATPase_c"/>
    <property type="match status" value="1"/>
</dbReference>
<evidence type="ECO:0000256" key="6">
    <source>
        <dbReference type="ARBA" id="ARBA00022777"/>
    </source>
</evidence>
<evidence type="ECO:0000256" key="8">
    <source>
        <dbReference type="ARBA" id="ARBA00023012"/>
    </source>
</evidence>
<dbReference type="Proteomes" id="UP000279994">
    <property type="component" value="Unassembled WGS sequence"/>
</dbReference>
<dbReference type="Gene3D" id="1.20.5.1930">
    <property type="match status" value="1"/>
</dbReference>
<dbReference type="SUPFAM" id="SSF55874">
    <property type="entry name" value="ATPase domain of HSP90 chaperone/DNA topoisomerase II/histidine kinase"/>
    <property type="match status" value="1"/>
</dbReference>
<feature type="transmembrane region" description="Helical" evidence="9">
    <location>
        <begin position="105"/>
        <end position="123"/>
    </location>
</feature>
<feature type="transmembrane region" description="Helical" evidence="9">
    <location>
        <begin position="83"/>
        <end position="98"/>
    </location>
</feature>
<evidence type="ECO:0000256" key="7">
    <source>
        <dbReference type="ARBA" id="ARBA00022840"/>
    </source>
</evidence>
<dbReference type="InterPro" id="IPR011712">
    <property type="entry name" value="Sig_transdc_His_kin_sub3_dim/P"/>
</dbReference>
<dbReference type="GO" id="GO:0005524">
    <property type="term" value="F:ATP binding"/>
    <property type="evidence" value="ECO:0007669"/>
    <property type="project" value="UniProtKB-KW"/>
</dbReference>
<dbReference type="Gene3D" id="3.30.565.10">
    <property type="entry name" value="Histidine kinase-like ATPase, C-terminal domain"/>
    <property type="match status" value="1"/>
</dbReference>
<dbReference type="PANTHER" id="PTHR24421">
    <property type="entry name" value="NITRATE/NITRITE SENSOR PROTEIN NARX-RELATED"/>
    <property type="match status" value="1"/>
</dbReference>
<feature type="domain" description="Signal transduction histidine kinase subgroup 3 dimerisation and phosphoacceptor" evidence="11">
    <location>
        <begin position="174"/>
        <end position="239"/>
    </location>
</feature>
<keyword evidence="3" id="KW-0597">Phosphoprotein</keyword>
<evidence type="ECO:0000256" key="3">
    <source>
        <dbReference type="ARBA" id="ARBA00022553"/>
    </source>
</evidence>
<dbReference type="AlphaFoldDB" id="A0A3N0GZH8"/>
<dbReference type="OrthoDB" id="227596at2"/>
<proteinExistence type="predicted"/>
<comment type="caution">
    <text evidence="12">The sequence shown here is derived from an EMBL/GenBank/DDBJ whole genome shotgun (WGS) entry which is preliminary data.</text>
</comment>
<feature type="transmembrane region" description="Helical" evidence="9">
    <location>
        <begin position="37"/>
        <end position="54"/>
    </location>
</feature>
<dbReference type="EMBL" id="RJSF01000003">
    <property type="protein sequence ID" value="RNM17512.1"/>
    <property type="molecule type" value="Genomic_DNA"/>
</dbReference>
<accession>A0A3N0GZH8</accession>
<dbReference type="GO" id="GO:0000155">
    <property type="term" value="F:phosphorelay sensor kinase activity"/>
    <property type="evidence" value="ECO:0007669"/>
    <property type="project" value="InterPro"/>
</dbReference>